<name>A0A8J7GVK0_9ACTN</name>
<sequence length="300" mass="30791">MNRDVQRVRGLLGPADPALSTPVGPGDPTGLHLDAAHDITPDGRQPVVRPRRAPRFALAGTFAAVLAVAGAVAVVSQLGGGTPAARPGAGGSQPGAVCLAALATAMGDAPADGQTGRYTHVRISQYGGPAWKASEQETWMAADGSGLVTIDGARLDMPAATGGMPDQATRLRTLSAKSATALDAIGNLGRAGEYLTRPERAVVLRNLADTPGVHCVGEMKDSAGRTGIAVTAYAPQLGRNPSTPLPAGLDCRPAFLTCQATLIFDKRTGELLARLEPDPADPTKVAYATYSERSRTDTLG</sequence>
<dbReference type="AlphaFoldDB" id="A0A8J7GVK0"/>
<keyword evidence="4" id="KW-1185">Reference proteome</keyword>
<accession>A0A8J7GVK0</accession>
<keyword evidence="2" id="KW-1133">Transmembrane helix</keyword>
<feature type="region of interest" description="Disordered" evidence="1">
    <location>
        <begin position="1"/>
        <end position="48"/>
    </location>
</feature>
<evidence type="ECO:0000256" key="1">
    <source>
        <dbReference type="SAM" id="MobiDB-lite"/>
    </source>
</evidence>
<proteinExistence type="predicted"/>
<dbReference type="EMBL" id="JADOUF010000001">
    <property type="protein sequence ID" value="MBG6138271.1"/>
    <property type="molecule type" value="Genomic_DNA"/>
</dbReference>
<feature type="transmembrane region" description="Helical" evidence="2">
    <location>
        <begin position="56"/>
        <end position="76"/>
    </location>
</feature>
<evidence type="ECO:0000256" key="2">
    <source>
        <dbReference type="SAM" id="Phobius"/>
    </source>
</evidence>
<dbReference type="RefSeq" id="WP_197005048.1">
    <property type="nucleotide sequence ID" value="NZ_BONS01000017.1"/>
</dbReference>
<evidence type="ECO:0000313" key="3">
    <source>
        <dbReference type="EMBL" id="MBG6138271.1"/>
    </source>
</evidence>
<reference evidence="3" key="1">
    <citation type="submission" date="2020-11" db="EMBL/GenBank/DDBJ databases">
        <title>Sequencing the genomes of 1000 actinobacteria strains.</title>
        <authorList>
            <person name="Klenk H.-P."/>
        </authorList>
    </citation>
    <scope>NUCLEOTIDE SEQUENCE</scope>
    <source>
        <strain evidence="3">DSM 45356</strain>
    </source>
</reference>
<evidence type="ECO:0000313" key="4">
    <source>
        <dbReference type="Proteomes" id="UP000622552"/>
    </source>
</evidence>
<organism evidence="3 4">
    <name type="scientific">Longispora fulva</name>
    <dbReference type="NCBI Taxonomy" id="619741"/>
    <lineage>
        <taxon>Bacteria</taxon>
        <taxon>Bacillati</taxon>
        <taxon>Actinomycetota</taxon>
        <taxon>Actinomycetes</taxon>
        <taxon>Micromonosporales</taxon>
        <taxon>Micromonosporaceae</taxon>
        <taxon>Longispora</taxon>
    </lineage>
</organism>
<keyword evidence="2" id="KW-0472">Membrane</keyword>
<comment type="caution">
    <text evidence="3">The sequence shown here is derived from an EMBL/GenBank/DDBJ whole genome shotgun (WGS) entry which is preliminary data.</text>
</comment>
<protein>
    <submittedName>
        <fullName evidence="3">Uncharacterized protein</fullName>
    </submittedName>
</protein>
<gene>
    <name evidence="3" type="ORF">IW245_004465</name>
</gene>
<dbReference type="Proteomes" id="UP000622552">
    <property type="component" value="Unassembled WGS sequence"/>
</dbReference>
<keyword evidence="2" id="KW-0812">Transmembrane</keyword>